<proteinExistence type="predicted"/>
<accession>A0A543CTF3</accession>
<name>A0A543CTF3_9ACTN</name>
<protein>
    <submittedName>
        <fullName evidence="1">Uncharacterized protein</fullName>
    </submittedName>
</protein>
<dbReference type="EMBL" id="VFOZ01000001">
    <property type="protein sequence ID" value="TQM00319.1"/>
    <property type="molecule type" value="Genomic_DNA"/>
</dbReference>
<comment type="caution">
    <text evidence="1">The sequence shown here is derived from an EMBL/GenBank/DDBJ whole genome shotgun (WGS) entry which is preliminary data.</text>
</comment>
<gene>
    <name evidence="1" type="ORF">FB559_6030</name>
</gene>
<evidence type="ECO:0000313" key="2">
    <source>
        <dbReference type="Proteomes" id="UP000316096"/>
    </source>
</evidence>
<dbReference type="AlphaFoldDB" id="A0A543CTF3"/>
<keyword evidence="2" id="KW-1185">Reference proteome</keyword>
<sequence length="210" mass="21473">MAIHRPVPRPSPGSSRLVLTGMVMTGVSLVAAALVPEASAHVDVTVPQASAGTTTCEGSQTVAYSPGMSLKPRHVTIHGTATLSHCASSADPTITGGRSTFHATGQFSCVSGDATGVRTITWNNGRSSTMSFTSSVSVNAGESVVAVRGTVTDGEFDGQKWSAVSTMFASRPAACATPEGVPTTYARLLLTVGSLIPGRSALDRSQPTPR</sequence>
<dbReference type="OrthoDB" id="3536525at2"/>
<dbReference type="RefSeq" id="WP_141959765.1">
    <property type="nucleotide sequence ID" value="NZ_VFOZ01000001.1"/>
</dbReference>
<reference evidence="1 2" key="1">
    <citation type="submission" date="2019-06" db="EMBL/GenBank/DDBJ databases">
        <title>Sequencing the genomes of 1000 actinobacteria strains.</title>
        <authorList>
            <person name="Klenk H.-P."/>
        </authorList>
    </citation>
    <scope>NUCLEOTIDE SEQUENCE [LARGE SCALE GENOMIC DNA]</scope>
    <source>
        <strain evidence="1 2">DSM 102200</strain>
    </source>
</reference>
<evidence type="ECO:0000313" key="1">
    <source>
        <dbReference type="EMBL" id="TQM00319.1"/>
    </source>
</evidence>
<organism evidence="1 2">
    <name type="scientific">Actinoallomurus bryophytorum</name>
    <dbReference type="NCBI Taxonomy" id="1490222"/>
    <lineage>
        <taxon>Bacteria</taxon>
        <taxon>Bacillati</taxon>
        <taxon>Actinomycetota</taxon>
        <taxon>Actinomycetes</taxon>
        <taxon>Streptosporangiales</taxon>
        <taxon>Thermomonosporaceae</taxon>
        <taxon>Actinoallomurus</taxon>
    </lineage>
</organism>
<dbReference type="Proteomes" id="UP000316096">
    <property type="component" value="Unassembled WGS sequence"/>
</dbReference>